<dbReference type="SMART" id="SM00110">
    <property type="entry name" value="C1Q"/>
    <property type="match status" value="1"/>
</dbReference>
<dbReference type="InterPro" id="IPR001073">
    <property type="entry name" value="C1q_dom"/>
</dbReference>
<dbReference type="SUPFAM" id="SSF49842">
    <property type="entry name" value="TNF-like"/>
    <property type="match status" value="1"/>
</dbReference>
<organism evidence="6 7">
    <name type="scientific">Mytilus galloprovincialis</name>
    <name type="common">Mediterranean mussel</name>
    <dbReference type="NCBI Taxonomy" id="29158"/>
    <lineage>
        <taxon>Eukaryota</taxon>
        <taxon>Metazoa</taxon>
        <taxon>Spiralia</taxon>
        <taxon>Lophotrochozoa</taxon>
        <taxon>Mollusca</taxon>
        <taxon>Bivalvia</taxon>
        <taxon>Autobranchia</taxon>
        <taxon>Pteriomorphia</taxon>
        <taxon>Mytilida</taxon>
        <taxon>Mytiloidea</taxon>
        <taxon>Mytilidae</taxon>
        <taxon>Mytilinae</taxon>
        <taxon>Mytilus</taxon>
    </lineage>
</organism>
<dbReference type="InterPro" id="IPR008983">
    <property type="entry name" value="Tumour_necrosis_fac-like_dom"/>
</dbReference>
<evidence type="ECO:0000256" key="4">
    <source>
        <dbReference type="SAM" id="SignalP"/>
    </source>
</evidence>
<evidence type="ECO:0000259" key="5">
    <source>
        <dbReference type="PROSITE" id="PS50871"/>
    </source>
</evidence>
<proteinExistence type="predicted"/>
<keyword evidence="2" id="KW-0964">Secreted</keyword>
<feature type="domain" description="C1q" evidence="5">
    <location>
        <begin position="32"/>
        <end position="171"/>
    </location>
</feature>
<keyword evidence="3 4" id="KW-0732">Signal</keyword>
<evidence type="ECO:0000313" key="6">
    <source>
        <dbReference type="EMBL" id="VDI17754.1"/>
    </source>
</evidence>
<protein>
    <recommendedName>
        <fullName evidence="5">C1q domain-containing protein</fullName>
    </recommendedName>
</protein>
<dbReference type="PANTHER" id="PTHR22923:SF116">
    <property type="entry name" value="C1Q DOMAIN-CONTAINING PROTEIN"/>
    <property type="match status" value="1"/>
</dbReference>
<dbReference type="OrthoDB" id="6094022at2759"/>
<gene>
    <name evidence="6" type="ORF">MGAL_10B082171</name>
</gene>
<dbReference type="AlphaFoldDB" id="A0A8B6DFD5"/>
<dbReference type="GO" id="GO:0005576">
    <property type="term" value="C:extracellular region"/>
    <property type="evidence" value="ECO:0007669"/>
    <property type="project" value="UniProtKB-SubCell"/>
</dbReference>
<dbReference type="EMBL" id="UYJE01003252">
    <property type="protein sequence ID" value="VDI17754.1"/>
    <property type="molecule type" value="Genomic_DNA"/>
</dbReference>
<evidence type="ECO:0000256" key="3">
    <source>
        <dbReference type="ARBA" id="ARBA00022729"/>
    </source>
</evidence>
<name>A0A8B6DFD5_MYTGA</name>
<dbReference type="PRINTS" id="PR00007">
    <property type="entry name" value="COMPLEMNTC1Q"/>
</dbReference>
<dbReference type="Proteomes" id="UP000596742">
    <property type="component" value="Unassembled WGS sequence"/>
</dbReference>
<dbReference type="PANTHER" id="PTHR22923">
    <property type="entry name" value="CEREBELLIN-RELATED"/>
    <property type="match status" value="1"/>
</dbReference>
<reference evidence="6" key="1">
    <citation type="submission" date="2018-11" db="EMBL/GenBank/DDBJ databases">
        <authorList>
            <person name="Alioto T."/>
            <person name="Alioto T."/>
        </authorList>
    </citation>
    <scope>NUCLEOTIDE SEQUENCE</scope>
</reference>
<feature type="chain" id="PRO_5032504971" description="C1q domain-containing protein" evidence="4">
    <location>
        <begin position="20"/>
        <end position="171"/>
    </location>
</feature>
<evidence type="ECO:0000256" key="2">
    <source>
        <dbReference type="ARBA" id="ARBA00022525"/>
    </source>
</evidence>
<dbReference type="Pfam" id="PF00386">
    <property type="entry name" value="C1q"/>
    <property type="match status" value="1"/>
</dbReference>
<feature type="signal peptide" evidence="4">
    <location>
        <begin position="1"/>
        <end position="19"/>
    </location>
</feature>
<keyword evidence="7" id="KW-1185">Reference proteome</keyword>
<evidence type="ECO:0000256" key="1">
    <source>
        <dbReference type="ARBA" id="ARBA00004613"/>
    </source>
</evidence>
<comment type="caution">
    <text evidence="6">The sequence shown here is derived from an EMBL/GenBank/DDBJ whole genome shotgun (WGS) entry which is preliminary data.</text>
</comment>
<dbReference type="Gene3D" id="2.60.120.40">
    <property type="match status" value="1"/>
</dbReference>
<dbReference type="InterPro" id="IPR050822">
    <property type="entry name" value="Cerebellin_Synaptic_Org"/>
</dbReference>
<accession>A0A8B6DFD5</accession>
<dbReference type="PROSITE" id="PS50871">
    <property type="entry name" value="C1Q"/>
    <property type="match status" value="1"/>
</dbReference>
<evidence type="ECO:0000313" key="7">
    <source>
        <dbReference type="Proteomes" id="UP000596742"/>
    </source>
</evidence>
<sequence length="171" mass="18427">MSILHVPLVVICLLNYGETFLELNTSLGNSTPSNLPAAFSTALQKTLTIDAQQTLVFDKVLTNVGNGYDLQSGKFTAPVKGLYLITATAFNFYHVSPTLEIVQNNISLVDLYLDGSGHQNSAMTQTLILMLNKGDSVWVRSKTDAAKLSGSAGQPTGVYNTFSGYCIKNVE</sequence>
<comment type="subcellular location">
    <subcellularLocation>
        <location evidence="1">Secreted</location>
    </subcellularLocation>
</comment>